<name>A0A0G0LMB4_UNCC2</name>
<dbReference type="EMBL" id="LBVV01000028">
    <property type="protein sequence ID" value="KKQ93058.1"/>
    <property type="molecule type" value="Genomic_DNA"/>
</dbReference>
<sequence>MEVPAFDQLRAAKHSIVFFKGMSGMGIMLKKCC</sequence>
<organism evidence="1 2">
    <name type="scientific">candidate division CPR2 bacterium GW2011_GWC2_39_10</name>
    <dbReference type="NCBI Taxonomy" id="1618345"/>
    <lineage>
        <taxon>Bacteria</taxon>
        <taxon>Bacteria division CPR2</taxon>
    </lineage>
</organism>
<dbReference type="AlphaFoldDB" id="A0A0G0LMB4"/>
<accession>A0A0G0LMB4</accession>
<proteinExistence type="predicted"/>
<reference evidence="1 2" key="1">
    <citation type="journal article" date="2015" name="Nature">
        <title>rRNA introns, odd ribosomes, and small enigmatic genomes across a large radiation of phyla.</title>
        <authorList>
            <person name="Brown C.T."/>
            <person name="Hug L.A."/>
            <person name="Thomas B.C."/>
            <person name="Sharon I."/>
            <person name="Castelle C.J."/>
            <person name="Singh A."/>
            <person name="Wilkins M.J."/>
            <person name="Williams K.H."/>
            <person name="Banfield J.F."/>
        </authorList>
    </citation>
    <scope>NUCLEOTIDE SEQUENCE [LARGE SCALE GENOMIC DNA]</scope>
</reference>
<gene>
    <name evidence="1" type="ORF">UT18_C0028G0001</name>
</gene>
<evidence type="ECO:0000313" key="1">
    <source>
        <dbReference type="EMBL" id="KKQ93058.1"/>
    </source>
</evidence>
<evidence type="ECO:0000313" key="2">
    <source>
        <dbReference type="Proteomes" id="UP000034207"/>
    </source>
</evidence>
<comment type="caution">
    <text evidence="1">The sequence shown here is derived from an EMBL/GenBank/DDBJ whole genome shotgun (WGS) entry which is preliminary data.</text>
</comment>
<dbReference type="Proteomes" id="UP000034207">
    <property type="component" value="Unassembled WGS sequence"/>
</dbReference>
<protein>
    <submittedName>
        <fullName evidence="1">Uncharacterized protein</fullName>
    </submittedName>
</protein>